<dbReference type="GO" id="GO:0020037">
    <property type="term" value="F:heme binding"/>
    <property type="evidence" value="ECO:0007669"/>
    <property type="project" value="InterPro"/>
</dbReference>
<dbReference type="OrthoDB" id="9801155at2"/>
<keyword evidence="2 7" id="KW-0349">Heme</keyword>
<dbReference type="AlphaFoldDB" id="A0A6N9Q5D2"/>
<dbReference type="GO" id="GO:0004497">
    <property type="term" value="F:monooxygenase activity"/>
    <property type="evidence" value="ECO:0007669"/>
    <property type="project" value="UniProtKB-KW"/>
</dbReference>
<dbReference type="InterPro" id="IPR017972">
    <property type="entry name" value="Cyt_P450_CS"/>
</dbReference>
<dbReference type="EMBL" id="SIJB01000028">
    <property type="protein sequence ID" value="NBI29951.1"/>
    <property type="molecule type" value="Genomic_DNA"/>
</dbReference>
<dbReference type="PRINTS" id="PR00359">
    <property type="entry name" value="BP450"/>
</dbReference>
<evidence type="ECO:0000313" key="8">
    <source>
        <dbReference type="EMBL" id="NBI29951.1"/>
    </source>
</evidence>
<dbReference type="PANTHER" id="PTHR46696">
    <property type="entry name" value="P450, PUTATIVE (EUROFUNG)-RELATED"/>
    <property type="match status" value="1"/>
</dbReference>
<comment type="similarity">
    <text evidence="1 7">Belongs to the cytochrome P450 family.</text>
</comment>
<name>A0A6N9Q5D2_9BACL</name>
<reference evidence="8 9" key="1">
    <citation type="submission" date="2019-01" db="EMBL/GenBank/DDBJ databases">
        <title>Chengkuizengella sp. nov., isolated from deep-sea sediment of East Pacific Ocean.</title>
        <authorList>
            <person name="Yang J."/>
            <person name="Lai Q."/>
            <person name="Shao Z."/>
        </authorList>
    </citation>
    <scope>NUCLEOTIDE SEQUENCE [LARGE SCALE GENOMIC DNA]</scope>
    <source>
        <strain evidence="8 9">YPA3-1-1</strain>
    </source>
</reference>
<dbReference type="InterPro" id="IPR001128">
    <property type="entry name" value="Cyt_P450"/>
</dbReference>
<evidence type="ECO:0000256" key="6">
    <source>
        <dbReference type="ARBA" id="ARBA00023033"/>
    </source>
</evidence>
<dbReference type="FunFam" id="1.10.630.10:FF:000018">
    <property type="entry name" value="Cytochrome P450 monooxygenase"/>
    <property type="match status" value="1"/>
</dbReference>
<keyword evidence="3 7" id="KW-0479">Metal-binding</keyword>
<dbReference type="RefSeq" id="WP_160646754.1">
    <property type="nucleotide sequence ID" value="NZ_SIJB01000028.1"/>
</dbReference>
<dbReference type="InterPro" id="IPR036396">
    <property type="entry name" value="Cyt_P450_sf"/>
</dbReference>
<protein>
    <submittedName>
        <fullName evidence="8">Cytochrome P450</fullName>
    </submittedName>
</protein>
<organism evidence="8 9">
    <name type="scientific">Chengkuizengella marina</name>
    <dbReference type="NCBI Taxonomy" id="2507566"/>
    <lineage>
        <taxon>Bacteria</taxon>
        <taxon>Bacillati</taxon>
        <taxon>Bacillota</taxon>
        <taxon>Bacilli</taxon>
        <taxon>Bacillales</taxon>
        <taxon>Paenibacillaceae</taxon>
        <taxon>Chengkuizengella</taxon>
    </lineage>
</organism>
<evidence type="ECO:0000256" key="7">
    <source>
        <dbReference type="RuleBase" id="RU000461"/>
    </source>
</evidence>
<dbReference type="PANTHER" id="PTHR46696:SF1">
    <property type="entry name" value="CYTOCHROME P450 YJIB-RELATED"/>
    <property type="match status" value="1"/>
</dbReference>
<accession>A0A6N9Q5D2</accession>
<dbReference type="PRINTS" id="PR00385">
    <property type="entry name" value="P450"/>
</dbReference>
<keyword evidence="6 7" id="KW-0503">Monooxygenase</keyword>
<dbReference type="GO" id="GO:0005506">
    <property type="term" value="F:iron ion binding"/>
    <property type="evidence" value="ECO:0007669"/>
    <property type="project" value="InterPro"/>
</dbReference>
<evidence type="ECO:0000256" key="2">
    <source>
        <dbReference type="ARBA" id="ARBA00022617"/>
    </source>
</evidence>
<keyword evidence="4 7" id="KW-0560">Oxidoreductase</keyword>
<dbReference type="PROSITE" id="PS00086">
    <property type="entry name" value="CYTOCHROME_P450"/>
    <property type="match status" value="1"/>
</dbReference>
<evidence type="ECO:0000256" key="1">
    <source>
        <dbReference type="ARBA" id="ARBA00010617"/>
    </source>
</evidence>
<dbReference type="Proteomes" id="UP000448943">
    <property type="component" value="Unassembled WGS sequence"/>
</dbReference>
<dbReference type="SUPFAM" id="SSF48264">
    <property type="entry name" value="Cytochrome P450"/>
    <property type="match status" value="1"/>
</dbReference>
<evidence type="ECO:0000313" key="9">
    <source>
        <dbReference type="Proteomes" id="UP000448943"/>
    </source>
</evidence>
<gene>
    <name evidence="8" type="ORF">ERL59_13385</name>
</gene>
<dbReference type="Gene3D" id="1.10.630.10">
    <property type="entry name" value="Cytochrome P450"/>
    <property type="match status" value="1"/>
</dbReference>
<evidence type="ECO:0000256" key="5">
    <source>
        <dbReference type="ARBA" id="ARBA00023004"/>
    </source>
</evidence>
<keyword evidence="5 7" id="KW-0408">Iron</keyword>
<evidence type="ECO:0000256" key="3">
    <source>
        <dbReference type="ARBA" id="ARBA00022723"/>
    </source>
</evidence>
<dbReference type="CDD" id="cd11029">
    <property type="entry name" value="CYP107-like"/>
    <property type="match status" value="1"/>
</dbReference>
<evidence type="ECO:0000256" key="4">
    <source>
        <dbReference type="ARBA" id="ARBA00023002"/>
    </source>
</evidence>
<comment type="caution">
    <text evidence="8">The sequence shown here is derived from an EMBL/GenBank/DDBJ whole genome shotgun (WGS) entry which is preliminary data.</text>
</comment>
<sequence>MEKVVFDLYSPEYQENPYPTLSYFREQDERIHEFTIKRGTNEVKSWLVTRYNDVVTLMKDERITKDILNVMSKNEIQQQNYIEEYEFFINNMLFNDPPDHGRLRSLVHKVFFPRMIEGLRTRIEEISTNLLDQLETKTNVDLMEDYAVPLPIIVISEMMGIPEKDRNQFRIWSNASTSVANGDEEIEKLNSYIKDFIHYLETIIEERKQSPQDDIISGLVMAQEDGQKLSKKELLSMLFLLIVAGHETTVNLIGNGMLALLQHPEQLDKLRKHPELVGRAVEELLRFTNPVEFATSRYALEDFTLYGKEIKKGDMIFLSLAAANRDPKHFENPEKLDITREENKHIAFGFGMHYCLGAPLARLESQIAFQALIQRYPNIKLNVNEKELKWRHSEIFRGLTELPVKLR</sequence>
<dbReference type="InterPro" id="IPR002397">
    <property type="entry name" value="Cyt_P450_B"/>
</dbReference>
<dbReference type="GO" id="GO:0016705">
    <property type="term" value="F:oxidoreductase activity, acting on paired donors, with incorporation or reduction of molecular oxygen"/>
    <property type="evidence" value="ECO:0007669"/>
    <property type="project" value="InterPro"/>
</dbReference>
<dbReference type="Pfam" id="PF00067">
    <property type="entry name" value="p450"/>
    <property type="match status" value="1"/>
</dbReference>
<proteinExistence type="inferred from homology"/>
<keyword evidence="9" id="KW-1185">Reference proteome</keyword>